<comment type="caution">
    <text evidence="1">The sequence shown here is derived from an EMBL/GenBank/DDBJ whole genome shotgun (WGS) entry which is preliminary data.</text>
</comment>
<accession>A0A835PI62</accession>
<gene>
    <name evidence="1" type="ORF">HPP92_024953</name>
</gene>
<evidence type="ECO:0000313" key="2">
    <source>
        <dbReference type="Proteomes" id="UP000639772"/>
    </source>
</evidence>
<organism evidence="1 2">
    <name type="scientific">Vanilla planifolia</name>
    <name type="common">Vanilla</name>
    <dbReference type="NCBI Taxonomy" id="51239"/>
    <lineage>
        <taxon>Eukaryota</taxon>
        <taxon>Viridiplantae</taxon>
        <taxon>Streptophyta</taxon>
        <taxon>Embryophyta</taxon>
        <taxon>Tracheophyta</taxon>
        <taxon>Spermatophyta</taxon>
        <taxon>Magnoliopsida</taxon>
        <taxon>Liliopsida</taxon>
        <taxon>Asparagales</taxon>
        <taxon>Orchidaceae</taxon>
        <taxon>Vanilloideae</taxon>
        <taxon>Vanilleae</taxon>
        <taxon>Vanilla</taxon>
    </lineage>
</organism>
<dbReference type="EMBL" id="JADCNM010000014">
    <property type="protein sequence ID" value="KAG0453649.1"/>
    <property type="molecule type" value="Genomic_DNA"/>
</dbReference>
<dbReference type="AlphaFoldDB" id="A0A835PI62"/>
<reference evidence="1 2" key="1">
    <citation type="journal article" date="2020" name="Nat. Food">
        <title>A phased Vanilla planifolia genome enables genetic improvement of flavour and production.</title>
        <authorList>
            <person name="Hasing T."/>
            <person name="Tang H."/>
            <person name="Brym M."/>
            <person name="Khazi F."/>
            <person name="Huang T."/>
            <person name="Chambers A.H."/>
        </authorList>
    </citation>
    <scope>NUCLEOTIDE SEQUENCE [LARGE SCALE GENOMIC DNA]</scope>
    <source>
        <tissue evidence="1">Leaf</tissue>
    </source>
</reference>
<evidence type="ECO:0000313" key="1">
    <source>
        <dbReference type="EMBL" id="KAG0453649.1"/>
    </source>
</evidence>
<dbReference type="Proteomes" id="UP000639772">
    <property type="component" value="Unassembled WGS sequence"/>
</dbReference>
<name>A0A835PI62_VANPL</name>
<proteinExistence type="predicted"/>
<sequence length="72" mass="8661">MVKSLVRREQSESQVKKVTTKFKRREKAEQGRRIGWLKDMNSRVILVDSEIKDELEVGKLQKCNFKDKLRRR</sequence>
<protein>
    <submittedName>
        <fullName evidence="1">Uncharacterized protein</fullName>
    </submittedName>
</protein>